<dbReference type="AlphaFoldDB" id="A0A5B7IF16"/>
<reference evidence="2 3" key="1">
    <citation type="submission" date="2019-05" db="EMBL/GenBank/DDBJ databases">
        <title>Another draft genome of Portunus trituberculatus and its Hox gene families provides insights of decapod evolution.</title>
        <authorList>
            <person name="Jeong J.-H."/>
            <person name="Song I."/>
            <person name="Kim S."/>
            <person name="Choi T."/>
            <person name="Kim D."/>
            <person name="Ryu S."/>
            <person name="Kim W."/>
        </authorList>
    </citation>
    <scope>NUCLEOTIDE SEQUENCE [LARGE SCALE GENOMIC DNA]</scope>
    <source>
        <tissue evidence="2">Muscle</tissue>
    </source>
</reference>
<proteinExistence type="predicted"/>
<dbReference type="Proteomes" id="UP000324222">
    <property type="component" value="Unassembled WGS sequence"/>
</dbReference>
<feature type="compositionally biased region" description="Gly residues" evidence="1">
    <location>
        <begin position="16"/>
        <end position="26"/>
    </location>
</feature>
<accession>A0A5B7IF16</accession>
<name>A0A5B7IF16_PORTR</name>
<organism evidence="2 3">
    <name type="scientific">Portunus trituberculatus</name>
    <name type="common">Swimming crab</name>
    <name type="synonym">Neptunus trituberculatus</name>
    <dbReference type="NCBI Taxonomy" id="210409"/>
    <lineage>
        <taxon>Eukaryota</taxon>
        <taxon>Metazoa</taxon>
        <taxon>Ecdysozoa</taxon>
        <taxon>Arthropoda</taxon>
        <taxon>Crustacea</taxon>
        <taxon>Multicrustacea</taxon>
        <taxon>Malacostraca</taxon>
        <taxon>Eumalacostraca</taxon>
        <taxon>Eucarida</taxon>
        <taxon>Decapoda</taxon>
        <taxon>Pleocyemata</taxon>
        <taxon>Brachyura</taxon>
        <taxon>Eubrachyura</taxon>
        <taxon>Portunoidea</taxon>
        <taxon>Portunidae</taxon>
        <taxon>Portuninae</taxon>
        <taxon>Portunus</taxon>
    </lineage>
</organism>
<protein>
    <submittedName>
        <fullName evidence="2">Uncharacterized protein</fullName>
    </submittedName>
</protein>
<evidence type="ECO:0000313" key="2">
    <source>
        <dbReference type="EMBL" id="MPC80157.1"/>
    </source>
</evidence>
<evidence type="ECO:0000256" key="1">
    <source>
        <dbReference type="SAM" id="MobiDB-lite"/>
    </source>
</evidence>
<evidence type="ECO:0000313" key="3">
    <source>
        <dbReference type="Proteomes" id="UP000324222"/>
    </source>
</evidence>
<feature type="compositionally biased region" description="Polar residues" evidence="1">
    <location>
        <begin position="27"/>
        <end position="44"/>
    </location>
</feature>
<sequence length="103" mass="11015">MTRTTRGAAEARKAAGIGGRVWGGRGTSATNTRFTLSPTQPSGKQRQRHIEGIIFLRGVQSRLPGIDASGDSSSASRDEQSWLVGARHHSLHVTADLHLSQQA</sequence>
<comment type="caution">
    <text evidence="2">The sequence shown here is derived from an EMBL/GenBank/DDBJ whole genome shotgun (WGS) entry which is preliminary data.</text>
</comment>
<dbReference type="EMBL" id="VSRR010053185">
    <property type="protein sequence ID" value="MPC80157.1"/>
    <property type="molecule type" value="Genomic_DNA"/>
</dbReference>
<feature type="region of interest" description="Disordered" evidence="1">
    <location>
        <begin position="1"/>
        <end position="47"/>
    </location>
</feature>
<gene>
    <name evidence="2" type="ORF">E2C01_074727</name>
</gene>
<keyword evidence="3" id="KW-1185">Reference proteome</keyword>